<dbReference type="PANTHER" id="PTHR34581:SF2">
    <property type="entry name" value="PTS SYSTEM N,N'-DIACETYLCHITOBIOSE-SPECIFIC EIIB COMPONENT"/>
    <property type="match status" value="1"/>
</dbReference>
<keyword evidence="5" id="KW-0598">Phosphotransferase system</keyword>
<dbReference type="InterPro" id="IPR036095">
    <property type="entry name" value="PTS_EIIB-like_sf"/>
</dbReference>
<dbReference type="GO" id="GO:0016301">
    <property type="term" value="F:kinase activity"/>
    <property type="evidence" value="ECO:0007669"/>
    <property type="project" value="UniProtKB-KW"/>
</dbReference>
<evidence type="ECO:0000256" key="2">
    <source>
        <dbReference type="ARBA" id="ARBA00022553"/>
    </source>
</evidence>
<dbReference type="CDD" id="cd05564">
    <property type="entry name" value="PTS_IIB_chitobiose_lichenan"/>
    <property type="match status" value="1"/>
</dbReference>
<dbReference type="InterPro" id="IPR013012">
    <property type="entry name" value="PTS_EIIB_3"/>
</dbReference>
<dbReference type="GeneID" id="66302657"/>
<evidence type="ECO:0000256" key="5">
    <source>
        <dbReference type="ARBA" id="ARBA00022683"/>
    </source>
</evidence>
<name>A0A1U6JQD3_9CLOT</name>
<evidence type="ECO:0000256" key="3">
    <source>
        <dbReference type="ARBA" id="ARBA00022597"/>
    </source>
</evidence>
<dbReference type="InterPro" id="IPR003501">
    <property type="entry name" value="PTS_EIIB_2/3"/>
</dbReference>
<dbReference type="AlphaFoldDB" id="A0A1U6JQD3"/>
<gene>
    <name evidence="9" type="ORF">CCH01_23480</name>
</gene>
<dbReference type="Gene3D" id="3.40.50.2300">
    <property type="match status" value="1"/>
</dbReference>
<dbReference type="PROSITE" id="PS51100">
    <property type="entry name" value="PTS_EIIB_TYPE_3"/>
    <property type="match status" value="1"/>
</dbReference>
<sequence>MKRIMLVCSEGMSTCFLVSKMKTEADKQGFECTIDSCCESDLDLYKDKVDILLLAPQVKFLKNAISEKFNNIPVEVISSIDYGTMNGVKVFNQILNLLK</sequence>
<keyword evidence="4 9" id="KW-0808">Transferase</keyword>
<dbReference type="InterPro" id="IPR051819">
    <property type="entry name" value="PTS_sugar-specific_EIIB"/>
</dbReference>
<feature type="domain" description="PTS EIIB type-3" evidence="8">
    <location>
        <begin position="1"/>
        <end position="99"/>
    </location>
</feature>
<accession>A0A1U6JQD3</accession>
<protein>
    <submittedName>
        <fullName evidence="9">Putative Phosphotransferase system,lactose/cellobiose-specific IIB subunit</fullName>
    </submittedName>
</protein>
<dbReference type="STRING" id="1351755.CCH01_23480"/>
<dbReference type="GO" id="GO:0009401">
    <property type="term" value="P:phosphoenolpyruvate-dependent sugar phosphotransferase system"/>
    <property type="evidence" value="ECO:0007669"/>
    <property type="project" value="UniProtKB-KW"/>
</dbReference>
<dbReference type="EMBL" id="LT799839">
    <property type="protein sequence ID" value="SLK22307.1"/>
    <property type="molecule type" value="Genomic_DNA"/>
</dbReference>
<keyword evidence="3" id="KW-0762">Sugar transport</keyword>
<reference evidence="10" key="1">
    <citation type="submission" date="2017-03" db="EMBL/GenBank/DDBJ databases">
        <authorList>
            <person name="Falquet L."/>
            <person name="Falquet L."/>
        </authorList>
    </citation>
    <scope>NUCLEOTIDE SEQUENCE [LARGE SCALE GENOMIC DNA]</scope>
</reference>
<keyword evidence="6" id="KW-0418">Kinase</keyword>
<evidence type="ECO:0000256" key="7">
    <source>
        <dbReference type="PROSITE-ProRule" id="PRU00423"/>
    </source>
</evidence>
<evidence type="ECO:0000256" key="6">
    <source>
        <dbReference type="ARBA" id="ARBA00022777"/>
    </source>
</evidence>
<dbReference type="Proteomes" id="UP000190476">
    <property type="component" value="Chromosome I"/>
</dbReference>
<evidence type="ECO:0000256" key="1">
    <source>
        <dbReference type="ARBA" id="ARBA00022448"/>
    </source>
</evidence>
<evidence type="ECO:0000313" key="9">
    <source>
        <dbReference type="EMBL" id="SLK22307.1"/>
    </source>
</evidence>
<dbReference type="OrthoDB" id="9808134at2"/>
<proteinExistence type="predicted"/>
<dbReference type="Pfam" id="PF02302">
    <property type="entry name" value="PTS_IIB"/>
    <property type="match status" value="1"/>
</dbReference>
<dbReference type="RefSeq" id="WP_079481646.1">
    <property type="nucleotide sequence ID" value="NZ_CBML010000006.1"/>
</dbReference>
<evidence type="ECO:0000313" key="10">
    <source>
        <dbReference type="Proteomes" id="UP000190476"/>
    </source>
</evidence>
<organism evidence="9 10">
    <name type="scientific">Clostridium chauvoei JF4335</name>
    <dbReference type="NCBI Taxonomy" id="1351755"/>
    <lineage>
        <taxon>Bacteria</taxon>
        <taxon>Bacillati</taxon>
        <taxon>Bacillota</taxon>
        <taxon>Clostridia</taxon>
        <taxon>Eubacteriales</taxon>
        <taxon>Clostridiaceae</taxon>
        <taxon>Clostridium</taxon>
    </lineage>
</organism>
<feature type="modified residue" description="Phosphocysteine; by EIIA" evidence="7">
    <location>
        <position position="8"/>
    </location>
</feature>
<evidence type="ECO:0000259" key="8">
    <source>
        <dbReference type="PROSITE" id="PS51100"/>
    </source>
</evidence>
<dbReference type="GO" id="GO:0008982">
    <property type="term" value="F:protein-N(PI)-phosphohistidine-sugar phosphotransferase activity"/>
    <property type="evidence" value="ECO:0007669"/>
    <property type="project" value="InterPro"/>
</dbReference>
<keyword evidence="1" id="KW-0813">Transport</keyword>
<dbReference type="SUPFAM" id="SSF52794">
    <property type="entry name" value="PTS system IIB component-like"/>
    <property type="match status" value="1"/>
</dbReference>
<dbReference type="PANTHER" id="PTHR34581">
    <property type="entry name" value="PTS SYSTEM N,N'-DIACETYLCHITOBIOSE-SPECIFIC EIIB COMPONENT"/>
    <property type="match status" value="1"/>
</dbReference>
<evidence type="ECO:0000256" key="4">
    <source>
        <dbReference type="ARBA" id="ARBA00022679"/>
    </source>
</evidence>
<keyword evidence="2" id="KW-0597">Phosphoprotein</keyword>
<keyword evidence="10" id="KW-1185">Reference proteome</keyword>